<feature type="compositionally biased region" description="Basic residues" evidence="1">
    <location>
        <begin position="23"/>
        <end position="33"/>
    </location>
</feature>
<dbReference type="Proteomes" id="UP000238523">
    <property type="component" value="Plasmid pRLN3"/>
</dbReference>
<evidence type="ECO:0000313" key="3">
    <source>
        <dbReference type="Proteomes" id="UP000238523"/>
    </source>
</evidence>
<sequence>MAGGIKKSGAAAMDRAVAELGRSRRQLYTRPRRPPGSGADLSGEVVGDDMSSALVDAILFHDHVQSLAIDRPEFSTEC</sequence>
<geneLocation type="plasmid" evidence="3">
    <name>prln3</name>
</geneLocation>
<proteinExistence type="predicted"/>
<keyword evidence="2" id="KW-0614">Plasmid</keyword>
<dbReference type="AlphaFoldDB" id="A0A2K9ZGK4"/>
<gene>
    <name evidence="2" type="ORF">CUJ84_pRLN3000237</name>
</gene>
<protein>
    <submittedName>
        <fullName evidence="2">Uncharacterized protein</fullName>
    </submittedName>
</protein>
<dbReference type="EMBL" id="CP025015">
    <property type="protein sequence ID" value="AUW47364.1"/>
    <property type="molecule type" value="Genomic_DNA"/>
</dbReference>
<organism evidence="2 3">
    <name type="scientific">Rhizobium leguminosarum</name>
    <dbReference type="NCBI Taxonomy" id="384"/>
    <lineage>
        <taxon>Bacteria</taxon>
        <taxon>Pseudomonadati</taxon>
        <taxon>Pseudomonadota</taxon>
        <taxon>Alphaproteobacteria</taxon>
        <taxon>Hyphomicrobiales</taxon>
        <taxon>Rhizobiaceae</taxon>
        <taxon>Rhizobium/Agrobacterium group</taxon>
        <taxon>Rhizobium</taxon>
    </lineage>
</organism>
<evidence type="ECO:0000313" key="2">
    <source>
        <dbReference type="EMBL" id="AUW47364.1"/>
    </source>
</evidence>
<feature type="region of interest" description="Disordered" evidence="1">
    <location>
        <begin position="22"/>
        <end position="44"/>
    </location>
</feature>
<accession>A0A2K9ZGK4</accession>
<reference evidence="2 3" key="1">
    <citation type="submission" date="2017-11" db="EMBL/GenBank/DDBJ databases">
        <title>Complete genome of Rhizobium leguminosarum Norway, an ineffective micro-symbiont.</title>
        <authorList>
            <person name="Hoffrichter A."/>
            <person name="Liang J."/>
            <person name="Brachmann A."/>
            <person name="Marin M."/>
        </authorList>
    </citation>
    <scope>NUCLEOTIDE SEQUENCE [LARGE SCALE GENOMIC DNA]</scope>
    <source>
        <strain evidence="2 3">Norway</strain>
        <plasmid evidence="3">Plasmid prln3</plasmid>
    </source>
</reference>
<evidence type="ECO:0000256" key="1">
    <source>
        <dbReference type="SAM" id="MobiDB-lite"/>
    </source>
</evidence>
<name>A0A2K9ZGK4_RHILE</name>